<dbReference type="SUPFAM" id="SSF54373">
    <property type="entry name" value="FAD-linked reductases, C-terminal domain"/>
    <property type="match status" value="1"/>
</dbReference>
<protein>
    <submittedName>
        <fullName evidence="3">FAD-dependent oxidoreductase</fullName>
    </submittedName>
</protein>
<evidence type="ECO:0000259" key="2">
    <source>
        <dbReference type="Pfam" id="PF01266"/>
    </source>
</evidence>
<dbReference type="RefSeq" id="WP_168018681.1">
    <property type="nucleotide sequence ID" value="NZ_JAATEP010000059.1"/>
</dbReference>
<gene>
    <name evidence="3" type="ORF">HCN51_47905</name>
</gene>
<dbReference type="Proteomes" id="UP000696294">
    <property type="component" value="Unassembled WGS sequence"/>
</dbReference>
<proteinExistence type="predicted"/>
<accession>A0ABX1BL00</accession>
<dbReference type="InterPro" id="IPR006076">
    <property type="entry name" value="FAD-dep_OxRdtase"/>
</dbReference>
<dbReference type="Gene3D" id="3.30.9.10">
    <property type="entry name" value="D-Amino Acid Oxidase, subunit A, domain 2"/>
    <property type="match status" value="1"/>
</dbReference>
<evidence type="ECO:0000313" key="3">
    <source>
        <dbReference type="EMBL" id="NJP97070.1"/>
    </source>
</evidence>
<dbReference type="PANTHER" id="PTHR13847:SF289">
    <property type="entry name" value="GLYCINE OXIDASE"/>
    <property type="match status" value="1"/>
</dbReference>
<comment type="caution">
    <text evidence="3">The sequence shown here is derived from an EMBL/GenBank/DDBJ whole genome shotgun (WGS) entry which is preliminary data.</text>
</comment>
<feature type="domain" description="FAD dependent oxidoreductase" evidence="2">
    <location>
        <begin position="3"/>
        <end position="390"/>
    </location>
</feature>
<dbReference type="Pfam" id="PF01266">
    <property type="entry name" value="DAO"/>
    <property type="match status" value="1"/>
</dbReference>
<keyword evidence="4" id="KW-1185">Reference proteome</keyword>
<reference evidence="3 4" key="1">
    <citation type="submission" date="2020-03" db="EMBL/GenBank/DDBJ databases">
        <title>WGS of actinomycetes isolated from Thailand.</title>
        <authorList>
            <person name="Thawai C."/>
        </authorList>
    </citation>
    <scope>NUCLEOTIDE SEQUENCE [LARGE SCALE GENOMIC DNA]</scope>
    <source>
        <strain evidence="3 4">FMUSA5-5</strain>
    </source>
</reference>
<dbReference type="SUPFAM" id="SSF51905">
    <property type="entry name" value="FAD/NAD(P)-binding domain"/>
    <property type="match status" value="1"/>
</dbReference>
<dbReference type="EMBL" id="JAATEP010000059">
    <property type="protein sequence ID" value="NJP97070.1"/>
    <property type="molecule type" value="Genomic_DNA"/>
</dbReference>
<name>A0ABX1BL00_9ACTN</name>
<dbReference type="InterPro" id="IPR036188">
    <property type="entry name" value="FAD/NAD-bd_sf"/>
</dbReference>
<sequence>MHTVVIGGGVIGLAVAHYLTLEGCEVTVFDQGPAGMGCSYGNGGWIVPRTTAPLPAPGIVGYTLRSLGRPASPVYLKPQPSLGFAKWMWDFWRSCDRDSYERGRAGLVRLGGRSVEMFHELYERAPFAIGSLESMRVFRQPDGAAGAAAELAFLKELSIDADYEVLSGAEARSAEPVLSGKAGSALLMRGDLLVEPKSVCDALAAQIVANGGTIRENERVLAFKVRDGAVTAVRTQADIVEADDVVIAGGSWSSFLTGLLGVRLPLQAGKGYSFCVELHPRPTRVIDIADAKTGIAPFEDTTRVVGTMELSGLNSRIDRRRIRAMIAGASPYVENWPGQVTREWVGLRPMLPHGLPVIDRLSPYENVYLSTGHAMMGVSLSLASGFELARYVRSGTRAEVLRPFTLGRYGRFSKPRLTGSWTGAVKERLVVPDGANP</sequence>
<dbReference type="PANTHER" id="PTHR13847">
    <property type="entry name" value="SARCOSINE DEHYDROGENASE-RELATED"/>
    <property type="match status" value="1"/>
</dbReference>
<evidence type="ECO:0000313" key="4">
    <source>
        <dbReference type="Proteomes" id="UP000696294"/>
    </source>
</evidence>
<organism evidence="3 4">
    <name type="scientific">Nonomuraea composti</name>
    <dbReference type="NCBI Taxonomy" id="2720023"/>
    <lineage>
        <taxon>Bacteria</taxon>
        <taxon>Bacillati</taxon>
        <taxon>Actinomycetota</taxon>
        <taxon>Actinomycetes</taxon>
        <taxon>Streptosporangiales</taxon>
        <taxon>Streptosporangiaceae</taxon>
        <taxon>Nonomuraea</taxon>
    </lineage>
</organism>
<evidence type="ECO:0000256" key="1">
    <source>
        <dbReference type="ARBA" id="ARBA00023002"/>
    </source>
</evidence>
<dbReference type="Gene3D" id="3.50.50.60">
    <property type="entry name" value="FAD/NAD(P)-binding domain"/>
    <property type="match status" value="2"/>
</dbReference>
<keyword evidence="1" id="KW-0560">Oxidoreductase</keyword>